<dbReference type="AlphaFoldDB" id="A0AA39UV25"/>
<evidence type="ECO:0000313" key="3">
    <source>
        <dbReference type="EMBL" id="KAK0504507.1"/>
    </source>
</evidence>
<dbReference type="PANTHER" id="PTHR40465:SF1">
    <property type="entry name" value="DUF6534 DOMAIN-CONTAINING PROTEIN"/>
    <property type="match status" value="1"/>
</dbReference>
<proteinExistence type="predicted"/>
<protein>
    <recommendedName>
        <fullName evidence="2">DUF6534 domain-containing protein</fullName>
    </recommendedName>
</protein>
<dbReference type="EMBL" id="JAUEPU010000003">
    <property type="protein sequence ID" value="KAK0504507.1"/>
    <property type="molecule type" value="Genomic_DNA"/>
</dbReference>
<comment type="caution">
    <text evidence="3">The sequence shown here is derived from an EMBL/GenBank/DDBJ whole genome shotgun (WGS) entry which is preliminary data.</text>
</comment>
<gene>
    <name evidence="3" type="ORF">EDD18DRAFT_1306038</name>
</gene>
<reference evidence="3" key="1">
    <citation type="submission" date="2023-06" db="EMBL/GenBank/DDBJ databases">
        <authorList>
            <consortium name="Lawrence Berkeley National Laboratory"/>
            <person name="Ahrendt S."/>
            <person name="Sahu N."/>
            <person name="Indic B."/>
            <person name="Wong-Bajracharya J."/>
            <person name="Merenyi Z."/>
            <person name="Ke H.-M."/>
            <person name="Monk M."/>
            <person name="Kocsube S."/>
            <person name="Drula E."/>
            <person name="Lipzen A."/>
            <person name="Balint B."/>
            <person name="Henrissat B."/>
            <person name="Andreopoulos B."/>
            <person name="Martin F.M."/>
            <person name="Harder C.B."/>
            <person name="Rigling D."/>
            <person name="Ford K.L."/>
            <person name="Foster G.D."/>
            <person name="Pangilinan J."/>
            <person name="Papanicolaou A."/>
            <person name="Barry K."/>
            <person name="LaButti K."/>
            <person name="Viragh M."/>
            <person name="Koriabine M."/>
            <person name="Yan M."/>
            <person name="Riley R."/>
            <person name="Champramary S."/>
            <person name="Plett K.L."/>
            <person name="Tsai I.J."/>
            <person name="Slot J."/>
            <person name="Sipos G."/>
            <person name="Plett J."/>
            <person name="Nagy L.G."/>
            <person name="Grigoriev I.V."/>
        </authorList>
    </citation>
    <scope>NUCLEOTIDE SEQUENCE</scope>
    <source>
        <strain evidence="3">HWK02</strain>
    </source>
</reference>
<feature type="domain" description="DUF6534" evidence="2">
    <location>
        <begin position="169"/>
        <end position="242"/>
    </location>
</feature>
<dbReference type="PANTHER" id="PTHR40465">
    <property type="entry name" value="CHROMOSOME 1, WHOLE GENOME SHOTGUN SEQUENCE"/>
    <property type="match status" value="1"/>
</dbReference>
<keyword evidence="1" id="KW-1133">Transmembrane helix</keyword>
<feature type="transmembrane region" description="Helical" evidence="1">
    <location>
        <begin position="197"/>
        <end position="223"/>
    </location>
</feature>
<feature type="transmembrane region" description="Helical" evidence="1">
    <location>
        <begin position="14"/>
        <end position="37"/>
    </location>
</feature>
<feature type="transmembrane region" description="Helical" evidence="1">
    <location>
        <begin position="115"/>
        <end position="140"/>
    </location>
</feature>
<sequence length="311" mass="34320">MSCSLLLGPILQPLDYACFSISLYGVSVSCIQVWYYFTHQHDQWPLKSIVAAVILFDTVHQALICHTVYTYLITHYGNAVELQQIVWSIFVEVFFNGFMAFLVQRLISCNGKIIVTAIVVLLVVAEFGEGCVNVMLLTVLKICSSMINIHTFVELATMKYLSISVNALAAAGDALITSTLCLLLHHSRTGFQKSDTMINQLILFAVNTGLLTSLCAIASLISILTAPNVFIYIMFFFCRIHIAAEGISSCSKISFLLKEIPKASGYSSHGPNISIKIDTTREFTSDVDHNIVQQTGGVQVALFLWLLNIST</sequence>
<dbReference type="InterPro" id="IPR045339">
    <property type="entry name" value="DUF6534"/>
</dbReference>
<name>A0AA39UV25_9AGAR</name>
<dbReference type="Pfam" id="PF20152">
    <property type="entry name" value="DUF6534"/>
    <property type="match status" value="1"/>
</dbReference>
<keyword evidence="1" id="KW-0812">Transmembrane</keyword>
<keyword evidence="4" id="KW-1185">Reference proteome</keyword>
<evidence type="ECO:0000256" key="1">
    <source>
        <dbReference type="SAM" id="Phobius"/>
    </source>
</evidence>
<evidence type="ECO:0000313" key="4">
    <source>
        <dbReference type="Proteomes" id="UP001175228"/>
    </source>
</evidence>
<dbReference type="Proteomes" id="UP001175228">
    <property type="component" value="Unassembled WGS sequence"/>
</dbReference>
<feature type="transmembrane region" description="Helical" evidence="1">
    <location>
        <begin position="49"/>
        <end position="73"/>
    </location>
</feature>
<evidence type="ECO:0000259" key="2">
    <source>
        <dbReference type="Pfam" id="PF20152"/>
    </source>
</evidence>
<organism evidence="3 4">
    <name type="scientific">Armillaria luteobubalina</name>
    <dbReference type="NCBI Taxonomy" id="153913"/>
    <lineage>
        <taxon>Eukaryota</taxon>
        <taxon>Fungi</taxon>
        <taxon>Dikarya</taxon>
        <taxon>Basidiomycota</taxon>
        <taxon>Agaricomycotina</taxon>
        <taxon>Agaricomycetes</taxon>
        <taxon>Agaricomycetidae</taxon>
        <taxon>Agaricales</taxon>
        <taxon>Marasmiineae</taxon>
        <taxon>Physalacriaceae</taxon>
        <taxon>Armillaria</taxon>
    </lineage>
</organism>
<feature type="transmembrane region" description="Helical" evidence="1">
    <location>
        <begin position="160"/>
        <end position="185"/>
    </location>
</feature>
<keyword evidence="1" id="KW-0472">Membrane</keyword>
<feature type="transmembrane region" description="Helical" evidence="1">
    <location>
        <begin position="85"/>
        <end position="103"/>
    </location>
</feature>
<accession>A0AA39UV25</accession>